<dbReference type="AlphaFoldDB" id="A0A239GXY4"/>
<dbReference type="InterPro" id="IPR015876">
    <property type="entry name" value="Acyl-CoA_DS"/>
</dbReference>
<evidence type="ECO:0000256" key="8">
    <source>
        <dbReference type="ARBA" id="ARBA00023098"/>
    </source>
</evidence>
<dbReference type="InterPro" id="IPR005804">
    <property type="entry name" value="FA_desaturase_dom"/>
</dbReference>
<keyword evidence="5 11" id="KW-1133">Transmembrane helix</keyword>
<dbReference type="GO" id="GO:0016020">
    <property type="term" value="C:membrane"/>
    <property type="evidence" value="ECO:0007669"/>
    <property type="project" value="UniProtKB-SubCell"/>
</dbReference>
<feature type="transmembrane region" description="Helical" evidence="11">
    <location>
        <begin position="189"/>
        <end position="212"/>
    </location>
</feature>
<reference evidence="14" key="1">
    <citation type="submission" date="2017-06" db="EMBL/GenBank/DDBJ databases">
        <authorList>
            <person name="Varghese N."/>
            <person name="Submissions S."/>
        </authorList>
    </citation>
    <scope>NUCLEOTIDE SEQUENCE [LARGE SCALE GENOMIC DNA]</scope>
    <source>
        <strain evidence="14">DSM 46839</strain>
    </source>
</reference>
<evidence type="ECO:0000256" key="11">
    <source>
        <dbReference type="SAM" id="Phobius"/>
    </source>
</evidence>
<dbReference type="PANTHER" id="PTHR11351">
    <property type="entry name" value="ACYL-COA DESATURASE"/>
    <property type="match status" value="1"/>
</dbReference>
<evidence type="ECO:0000313" key="13">
    <source>
        <dbReference type="EMBL" id="SNS73735.1"/>
    </source>
</evidence>
<evidence type="ECO:0000256" key="9">
    <source>
        <dbReference type="ARBA" id="ARBA00023136"/>
    </source>
</evidence>
<keyword evidence="6" id="KW-0560">Oxidoreductase</keyword>
<dbReference type="EMBL" id="FZOO01000007">
    <property type="protein sequence ID" value="SNS73735.1"/>
    <property type="molecule type" value="Genomic_DNA"/>
</dbReference>
<comment type="similarity">
    <text evidence="2">Belongs to the fatty acid desaturase type 2 family.</text>
</comment>
<evidence type="ECO:0000256" key="7">
    <source>
        <dbReference type="ARBA" id="ARBA00023004"/>
    </source>
</evidence>
<gene>
    <name evidence="13" type="ORF">SAMN06893096_107104</name>
</gene>
<keyword evidence="3 11" id="KW-0812">Transmembrane</keyword>
<dbReference type="GO" id="GO:0016717">
    <property type="term" value="F:oxidoreductase activity, acting on paired donors, with oxidation of a pair of donors resulting in the reduction of molecular oxygen to two molecules of water"/>
    <property type="evidence" value="ECO:0007669"/>
    <property type="project" value="InterPro"/>
</dbReference>
<evidence type="ECO:0000256" key="5">
    <source>
        <dbReference type="ARBA" id="ARBA00022989"/>
    </source>
</evidence>
<evidence type="ECO:0000259" key="12">
    <source>
        <dbReference type="Pfam" id="PF00487"/>
    </source>
</evidence>
<evidence type="ECO:0000256" key="4">
    <source>
        <dbReference type="ARBA" id="ARBA00022832"/>
    </source>
</evidence>
<keyword evidence="4" id="KW-0276">Fatty acid metabolism</keyword>
<dbReference type="Pfam" id="PF00487">
    <property type="entry name" value="FA_desaturase"/>
    <property type="match status" value="1"/>
</dbReference>
<name>A0A239GXY4_9ACTN</name>
<evidence type="ECO:0000256" key="2">
    <source>
        <dbReference type="ARBA" id="ARBA00008749"/>
    </source>
</evidence>
<comment type="subcellular location">
    <subcellularLocation>
        <location evidence="1">Membrane</location>
        <topology evidence="1">Multi-pass membrane protein</topology>
    </subcellularLocation>
</comment>
<keyword evidence="14" id="KW-1185">Reference proteome</keyword>
<evidence type="ECO:0000256" key="3">
    <source>
        <dbReference type="ARBA" id="ARBA00022692"/>
    </source>
</evidence>
<evidence type="ECO:0000256" key="10">
    <source>
        <dbReference type="SAM" id="MobiDB-lite"/>
    </source>
</evidence>
<dbReference type="GO" id="GO:0006631">
    <property type="term" value="P:fatty acid metabolic process"/>
    <property type="evidence" value="ECO:0007669"/>
    <property type="project" value="UniProtKB-KW"/>
</dbReference>
<keyword evidence="7" id="KW-0408">Iron</keyword>
<feature type="transmembrane region" description="Helical" evidence="11">
    <location>
        <begin position="65"/>
        <end position="86"/>
    </location>
</feature>
<proteinExistence type="inferred from homology"/>
<keyword evidence="8" id="KW-0443">Lipid metabolism</keyword>
<evidence type="ECO:0000256" key="6">
    <source>
        <dbReference type="ARBA" id="ARBA00023002"/>
    </source>
</evidence>
<evidence type="ECO:0000256" key="1">
    <source>
        <dbReference type="ARBA" id="ARBA00004141"/>
    </source>
</evidence>
<keyword evidence="9 11" id="KW-0472">Membrane</keyword>
<dbReference type="OrthoDB" id="19906at2"/>
<dbReference type="RefSeq" id="WP_089306372.1">
    <property type="nucleotide sequence ID" value="NZ_FZOO01000007.1"/>
</dbReference>
<sequence length="327" mass="36021">MSAPAPTRPTAPAPRPADPDAGLPATAFGKEKGLLEQVTLYVFVVVPFLALAAVVPAVWGWGLSWLDVGLAVGLYSLTLLGITVGYHRHFTHGSFRAARPLRIALAVVGCMAVQGPVVQWVADHRRHHAFSDREGDPHSPWRYGTDARALLRGMWHAHLGWLFDRRQTNAERYAPDLLKDATLRRTSRLFVVWAFLSLALPAVVGGVVTGTWTGAWTAFFWAGLVRVALLHHVTWSINSVCHVVGDRPFASRDRATNFWPLAILSAGESWHNLHHADPTCARHGVLRGQVDISARVIWVFEKLGWASGVKWPDPVRLAAKRRVPAPS</sequence>
<dbReference type="CDD" id="cd03505">
    <property type="entry name" value="Delta9-FADS-like"/>
    <property type="match status" value="1"/>
</dbReference>
<protein>
    <submittedName>
        <fullName evidence="13">Stearoyl-CoA desaturase (Delta-9 desaturase)</fullName>
    </submittedName>
</protein>
<dbReference type="Proteomes" id="UP000198373">
    <property type="component" value="Unassembled WGS sequence"/>
</dbReference>
<evidence type="ECO:0000313" key="14">
    <source>
        <dbReference type="Proteomes" id="UP000198373"/>
    </source>
</evidence>
<accession>A0A239GXY4</accession>
<dbReference type="PANTHER" id="PTHR11351:SF3">
    <property type="entry name" value="BLL4393 PROTEIN"/>
    <property type="match status" value="1"/>
</dbReference>
<feature type="compositionally biased region" description="Pro residues" evidence="10">
    <location>
        <begin position="1"/>
        <end position="16"/>
    </location>
</feature>
<organism evidence="13 14">
    <name type="scientific">Geodermatophilus pulveris</name>
    <dbReference type="NCBI Taxonomy" id="1564159"/>
    <lineage>
        <taxon>Bacteria</taxon>
        <taxon>Bacillati</taxon>
        <taxon>Actinomycetota</taxon>
        <taxon>Actinomycetes</taxon>
        <taxon>Geodermatophilales</taxon>
        <taxon>Geodermatophilaceae</taxon>
        <taxon>Geodermatophilus</taxon>
    </lineage>
</organism>
<feature type="domain" description="Fatty acid desaturase" evidence="12">
    <location>
        <begin position="64"/>
        <end position="282"/>
    </location>
</feature>
<dbReference type="PRINTS" id="PR00075">
    <property type="entry name" value="FACDDSATRASE"/>
</dbReference>
<feature type="region of interest" description="Disordered" evidence="10">
    <location>
        <begin position="1"/>
        <end position="22"/>
    </location>
</feature>
<feature type="transmembrane region" description="Helical" evidence="11">
    <location>
        <begin position="38"/>
        <end position="59"/>
    </location>
</feature>